<comment type="function">
    <text evidence="3">Putative oxidoreductase.</text>
</comment>
<dbReference type="PROSITE" id="PS00061">
    <property type="entry name" value="ADH_SHORT"/>
    <property type="match status" value="1"/>
</dbReference>
<accession>X6ME28</accession>
<dbReference type="Gene3D" id="3.40.50.720">
    <property type="entry name" value="NAD(P)-binding Rossmann-like Domain"/>
    <property type="match status" value="1"/>
</dbReference>
<protein>
    <submittedName>
        <fullName evidence="4">Short-chain dehydrogenase/reductase SDR</fullName>
    </submittedName>
</protein>
<sequence>MPNVIEFLISQSANSAFAEEITLNICKSIWSNLPYEYFAVSKSNFKVFLKSLAQVRQIAPNTLLPGIMEQKEEEKKKGKFIVISGVTSGIGRALAVEFSNSGHVVAGFGRRQEEIQKLKTELKIQNDLLFVSLDIRDSKAVHAWAAKAIEAFGVPNLVIHSAGIQGKLEPMDKLDIEMMKEVFDINTFGFVHLVQAFLPAMKNADGHEGLFIPVTSCLVPYVYCLRNVTKYTFFFFFFFNTCIRKNVDENIWTVCNVKKVHGKKANAELSAYCGSKFALEAFIQALAEELADEFGSRLGVIGMAPGFVSTELTSGAFAIQLCNTDENNPVIPTPQSWAKSAAPWILGLTSSHNGKSLAPPVEKTIMQGYFEKLSQWVPDLDINNLVHSSE</sequence>
<dbReference type="InterPro" id="IPR036291">
    <property type="entry name" value="NAD(P)-bd_dom_sf"/>
</dbReference>
<keyword evidence="2" id="KW-0560">Oxidoreductase</keyword>
<gene>
    <name evidence="4" type="ORF">RFI_25108</name>
</gene>
<proteinExistence type="inferred from homology"/>
<dbReference type="OrthoDB" id="47007at2759"/>
<dbReference type="EMBL" id="ASPP01021553">
    <property type="protein sequence ID" value="ETO12268.1"/>
    <property type="molecule type" value="Genomic_DNA"/>
</dbReference>
<dbReference type="InterPro" id="IPR020904">
    <property type="entry name" value="Sc_DH/Rdtase_CS"/>
</dbReference>
<evidence type="ECO:0000256" key="3">
    <source>
        <dbReference type="ARBA" id="ARBA00037096"/>
    </source>
</evidence>
<dbReference type="InterPro" id="IPR002347">
    <property type="entry name" value="SDR_fam"/>
</dbReference>
<organism evidence="4 5">
    <name type="scientific">Reticulomyxa filosa</name>
    <dbReference type="NCBI Taxonomy" id="46433"/>
    <lineage>
        <taxon>Eukaryota</taxon>
        <taxon>Sar</taxon>
        <taxon>Rhizaria</taxon>
        <taxon>Retaria</taxon>
        <taxon>Foraminifera</taxon>
        <taxon>Monothalamids</taxon>
        <taxon>Reticulomyxidae</taxon>
        <taxon>Reticulomyxa</taxon>
    </lineage>
</organism>
<comment type="similarity">
    <text evidence="1">Belongs to the short-chain dehydrogenases/reductases (SDR) family.</text>
</comment>
<evidence type="ECO:0000313" key="5">
    <source>
        <dbReference type="Proteomes" id="UP000023152"/>
    </source>
</evidence>
<keyword evidence="5" id="KW-1185">Reference proteome</keyword>
<dbReference type="Pfam" id="PF00106">
    <property type="entry name" value="adh_short"/>
    <property type="match status" value="2"/>
</dbReference>
<dbReference type="Proteomes" id="UP000023152">
    <property type="component" value="Unassembled WGS sequence"/>
</dbReference>
<dbReference type="PANTHER" id="PTHR44196:SF1">
    <property type="entry name" value="DEHYDROGENASE_REDUCTASE SDR FAMILY MEMBER 7B"/>
    <property type="match status" value="1"/>
</dbReference>
<dbReference type="AlphaFoldDB" id="X6ME28"/>
<dbReference type="CDD" id="cd05233">
    <property type="entry name" value="SDR_c"/>
    <property type="match status" value="1"/>
</dbReference>
<name>X6ME28_RETFI</name>
<reference evidence="4 5" key="1">
    <citation type="journal article" date="2013" name="Curr. Biol.">
        <title>The Genome of the Foraminiferan Reticulomyxa filosa.</title>
        <authorList>
            <person name="Glockner G."/>
            <person name="Hulsmann N."/>
            <person name="Schleicher M."/>
            <person name="Noegel A.A."/>
            <person name="Eichinger L."/>
            <person name="Gallinger C."/>
            <person name="Pawlowski J."/>
            <person name="Sierra R."/>
            <person name="Euteneuer U."/>
            <person name="Pillet L."/>
            <person name="Moustafa A."/>
            <person name="Platzer M."/>
            <person name="Groth M."/>
            <person name="Szafranski K."/>
            <person name="Schliwa M."/>
        </authorList>
    </citation>
    <scope>NUCLEOTIDE SEQUENCE [LARGE SCALE GENOMIC DNA]</scope>
</reference>
<dbReference type="SUPFAM" id="SSF51735">
    <property type="entry name" value="NAD(P)-binding Rossmann-fold domains"/>
    <property type="match status" value="1"/>
</dbReference>
<comment type="caution">
    <text evidence="4">The sequence shown here is derived from an EMBL/GenBank/DDBJ whole genome shotgun (WGS) entry which is preliminary data.</text>
</comment>
<evidence type="ECO:0000256" key="1">
    <source>
        <dbReference type="ARBA" id="ARBA00006484"/>
    </source>
</evidence>
<dbReference type="GO" id="GO:0016020">
    <property type="term" value="C:membrane"/>
    <property type="evidence" value="ECO:0007669"/>
    <property type="project" value="TreeGrafter"/>
</dbReference>
<dbReference type="PANTHER" id="PTHR44196">
    <property type="entry name" value="DEHYDROGENASE/REDUCTASE SDR FAMILY MEMBER 7B"/>
    <property type="match status" value="1"/>
</dbReference>
<dbReference type="GO" id="GO:0016491">
    <property type="term" value="F:oxidoreductase activity"/>
    <property type="evidence" value="ECO:0007669"/>
    <property type="project" value="UniProtKB-KW"/>
</dbReference>
<evidence type="ECO:0000313" key="4">
    <source>
        <dbReference type="EMBL" id="ETO12268.1"/>
    </source>
</evidence>
<dbReference type="PRINTS" id="PR00081">
    <property type="entry name" value="GDHRDH"/>
</dbReference>
<evidence type="ECO:0000256" key="2">
    <source>
        <dbReference type="ARBA" id="ARBA00023002"/>
    </source>
</evidence>